<evidence type="ECO:0000313" key="1">
    <source>
        <dbReference type="EMBL" id="QCE06559.1"/>
    </source>
</evidence>
<sequence>MQKRNVYSVSDFPHGLHMPFHKEFKKIKTNQDYKFQNITWRRCGWVCGVAEDEKRDATEMDEDCVVHGGEKNCVVEVEDVCDQRGRRPNGRK</sequence>
<dbReference type="AlphaFoldDB" id="A0A4D6N244"/>
<organism evidence="1 2">
    <name type="scientific">Vigna unguiculata</name>
    <name type="common">Cowpea</name>
    <dbReference type="NCBI Taxonomy" id="3917"/>
    <lineage>
        <taxon>Eukaryota</taxon>
        <taxon>Viridiplantae</taxon>
        <taxon>Streptophyta</taxon>
        <taxon>Embryophyta</taxon>
        <taxon>Tracheophyta</taxon>
        <taxon>Spermatophyta</taxon>
        <taxon>Magnoliopsida</taxon>
        <taxon>eudicotyledons</taxon>
        <taxon>Gunneridae</taxon>
        <taxon>Pentapetalae</taxon>
        <taxon>rosids</taxon>
        <taxon>fabids</taxon>
        <taxon>Fabales</taxon>
        <taxon>Fabaceae</taxon>
        <taxon>Papilionoideae</taxon>
        <taxon>50 kb inversion clade</taxon>
        <taxon>NPAAA clade</taxon>
        <taxon>indigoferoid/millettioid clade</taxon>
        <taxon>Phaseoleae</taxon>
        <taxon>Vigna</taxon>
    </lineage>
</organism>
<keyword evidence="2" id="KW-1185">Reference proteome</keyword>
<evidence type="ECO:0000313" key="2">
    <source>
        <dbReference type="Proteomes" id="UP000501690"/>
    </source>
</evidence>
<reference evidence="1 2" key="1">
    <citation type="submission" date="2019-04" db="EMBL/GenBank/DDBJ databases">
        <title>An improved genome assembly and genetic linkage map for asparagus bean, Vigna unguiculata ssp. sesquipedialis.</title>
        <authorList>
            <person name="Xia Q."/>
            <person name="Zhang R."/>
            <person name="Dong Y."/>
        </authorList>
    </citation>
    <scope>NUCLEOTIDE SEQUENCE [LARGE SCALE GENOMIC DNA]</scope>
    <source>
        <tissue evidence="1">Leaf</tissue>
    </source>
</reference>
<proteinExistence type="predicted"/>
<protein>
    <submittedName>
        <fullName evidence="1">Uncharacterized protein</fullName>
    </submittedName>
</protein>
<gene>
    <name evidence="1" type="ORF">DEO72_LG9g1573</name>
</gene>
<dbReference type="EMBL" id="CP039353">
    <property type="protein sequence ID" value="QCE06559.1"/>
    <property type="molecule type" value="Genomic_DNA"/>
</dbReference>
<accession>A0A4D6N244</accession>
<dbReference type="Proteomes" id="UP000501690">
    <property type="component" value="Linkage Group LG9"/>
</dbReference>
<name>A0A4D6N244_VIGUN</name>